<dbReference type="Proteomes" id="UP000515152">
    <property type="component" value="Chromosome 21"/>
</dbReference>
<organism evidence="2 3">
    <name type="scientific">Clupea harengus</name>
    <name type="common">Atlantic herring</name>
    <dbReference type="NCBI Taxonomy" id="7950"/>
    <lineage>
        <taxon>Eukaryota</taxon>
        <taxon>Metazoa</taxon>
        <taxon>Chordata</taxon>
        <taxon>Craniata</taxon>
        <taxon>Vertebrata</taxon>
        <taxon>Euteleostomi</taxon>
        <taxon>Actinopterygii</taxon>
        <taxon>Neopterygii</taxon>
        <taxon>Teleostei</taxon>
        <taxon>Clupei</taxon>
        <taxon>Clupeiformes</taxon>
        <taxon>Clupeoidei</taxon>
        <taxon>Clupeidae</taxon>
        <taxon>Clupea</taxon>
    </lineage>
</organism>
<sequence>MRWCSSLFMNEMSKMRLKPNRDVLLLCIGFLCFTQICCVSLGIMRRQERHKEEKTDDVRVGTIMFGRGDIPGPVKSEGTRHIGEDTAEDGYNIQADAGGLVDGQDVIDDSSSSKAAWASMRPTVLCTKDLMKFSAQGPGSSSLQLDRGGKPLSLNQLPQDCGYSVYRTELGLLFLIQYDGCDVINQGGNHLLQMLWQSNPVTLCCPMSTQASQSPMDPPLQPTAAPTAATSSTASKLPPQNQQQQQLMQQQQLK</sequence>
<reference evidence="3" key="1">
    <citation type="submission" date="2025-08" db="UniProtKB">
        <authorList>
            <consortium name="RefSeq"/>
        </authorList>
    </citation>
    <scope>IDENTIFICATION</scope>
</reference>
<evidence type="ECO:0000313" key="3">
    <source>
        <dbReference type="RefSeq" id="XP_031414396.1"/>
    </source>
</evidence>
<dbReference type="RefSeq" id="XP_031414396.1">
    <property type="nucleotide sequence ID" value="XM_031558536.1"/>
</dbReference>
<proteinExistence type="predicted"/>
<keyword evidence="2" id="KW-1185">Reference proteome</keyword>
<dbReference type="GeneID" id="116218142"/>
<dbReference type="KEGG" id="char:116218142"/>
<evidence type="ECO:0000256" key="1">
    <source>
        <dbReference type="SAM" id="MobiDB-lite"/>
    </source>
</evidence>
<name>A0A6P8EPY4_CLUHA</name>
<protein>
    <submittedName>
        <fullName evidence="3">Uncharacterized protein LOC116218142</fullName>
    </submittedName>
</protein>
<gene>
    <name evidence="3" type="primary">LOC116218142</name>
</gene>
<feature type="region of interest" description="Disordered" evidence="1">
    <location>
        <begin position="209"/>
        <end position="254"/>
    </location>
</feature>
<dbReference type="AlphaFoldDB" id="A0A6P8EPY4"/>
<feature type="compositionally biased region" description="Low complexity" evidence="1">
    <location>
        <begin position="222"/>
        <end position="254"/>
    </location>
</feature>
<dbReference type="OrthoDB" id="8446208at2759"/>
<evidence type="ECO:0000313" key="2">
    <source>
        <dbReference type="Proteomes" id="UP000515152"/>
    </source>
</evidence>
<accession>A0A6P8EPY4</accession>